<gene>
    <name evidence="1" type="ORF">AS52_01829</name>
</gene>
<reference evidence="1 2" key="1">
    <citation type="submission" date="2015-01" db="EMBL/GenBank/DDBJ databases">
        <title>Genome sequence of bacillus megaterium Q3.</title>
        <authorList>
            <person name="Wang Y."/>
            <person name="Luo K."/>
            <person name="Bai L."/>
            <person name="Luo F."/>
        </authorList>
    </citation>
    <scope>NUCLEOTIDE SEQUENCE [LARGE SCALE GENOMIC DNA]</scope>
    <source>
        <strain evidence="1 2">Q3</strain>
    </source>
</reference>
<dbReference type="Proteomes" id="UP000036410">
    <property type="component" value="Chromosome"/>
</dbReference>
<dbReference type="InterPro" id="IPR024248">
    <property type="entry name" value="DUF2695"/>
</dbReference>
<evidence type="ECO:0000313" key="2">
    <source>
        <dbReference type="Proteomes" id="UP000036410"/>
    </source>
</evidence>
<protein>
    <recommendedName>
        <fullName evidence="3">DUF2695 domain-containing protein</fullName>
    </recommendedName>
</protein>
<evidence type="ECO:0000313" key="1">
    <source>
        <dbReference type="EMBL" id="AKP76794.1"/>
    </source>
</evidence>
<dbReference type="SUPFAM" id="SSF48452">
    <property type="entry name" value="TPR-like"/>
    <property type="match status" value="1"/>
</dbReference>
<dbReference type="Gene3D" id="1.25.40.10">
    <property type="entry name" value="Tetratricopeptide repeat domain"/>
    <property type="match status" value="1"/>
</dbReference>
<dbReference type="EMBL" id="CP010586">
    <property type="protein sequence ID" value="AKP76794.1"/>
    <property type="molecule type" value="Genomic_DNA"/>
</dbReference>
<dbReference type="Pfam" id="PF10905">
    <property type="entry name" value="DUF2695"/>
    <property type="match status" value="1"/>
</dbReference>
<name>A0A806TFE9_PRIMG</name>
<dbReference type="GeneID" id="48012394"/>
<evidence type="ECO:0008006" key="3">
    <source>
        <dbReference type="Google" id="ProtNLM"/>
    </source>
</evidence>
<organism evidence="1 2">
    <name type="scientific">Priestia megaterium Q3</name>
    <dbReference type="NCBI Taxonomy" id="1452722"/>
    <lineage>
        <taxon>Bacteria</taxon>
        <taxon>Bacillati</taxon>
        <taxon>Bacillota</taxon>
        <taxon>Bacilli</taxon>
        <taxon>Bacillales</taxon>
        <taxon>Bacillaceae</taxon>
        <taxon>Priestia</taxon>
    </lineage>
</organism>
<dbReference type="RefSeq" id="WP_049164023.1">
    <property type="nucleotide sequence ID" value="NZ_CP010586.1"/>
</dbReference>
<proteinExistence type="predicted"/>
<dbReference type="AlphaFoldDB" id="A0A806TFE9"/>
<dbReference type="InterPro" id="IPR011990">
    <property type="entry name" value="TPR-like_helical_dom_sf"/>
</dbReference>
<sequence>MDNLLDLRIELITGQKLAMQGSYQRRAPSKKAIPHLLVARKGLKDYVNQYPTNALAWQLLSEAEEYLLNYNEALTALQNALSLGEKDKKLLKRLAMLTEYGNQWKELGITSEQLKSLEIYLQEKLESYGCNHTLIYTREWLDINVLRNKKSKLVKALQNHGGFCDCEVLMNVID</sequence>
<accession>A0A806TFE9</accession>